<keyword evidence="2" id="KW-0808">Transferase</keyword>
<dbReference type="Pfam" id="PF00535">
    <property type="entry name" value="Glycos_transf_2"/>
    <property type="match status" value="1"/>
</dbReference>
<dbReference type="Gene3D" id="3.90.550.10">
    <property type="entry name" value="Spore Coat Polysaccharide Biosynthesis Protein SpsA, Chain A"/>
    <property type="match status" value="1"/>
</dbReference>
<dbReference type="InterPro" id="IPR029044">
    <property type="entry name" value="Nucleotide-diphossugar_trans"/>
</dbReference>
<proteinExistence type="predicted"/>
<protein>
    <submittedName>
        <fullName evidence="2">Glycosyltransferase</fullName>
        <ecNumber evidence="2">2.4.-.-</ecNumber>
    </submittedName>
</protein>
<dbReference type="SUPFAM" id="SSF53448">
    <property type="entry name" value="Nucleotide-diphospho-sugar transferases"/>
    <property type="match status" value="1"/>
</dbReference>
<evidence type="ECO:0000259" key="1">
    <source>
        <dbReference type="Pfam" id="PF00535"/>
    </source>
</evidence>
<dbReference type="RefSeq" id="WP_380911486.1">
    <property type="nucleotide sequence ID" value="NZ_JBHTLS010000126.1"/>
</dbReference>
<keyword evidence="2" id="KW-0328">Glycosyltransferase</keyword>
<dbReference type="Proteomes" id="UP001597203">
    <property type="component" value="Unassembled WGS sequence"/>
</dbReference>
<evidence type="ECO:0000313" key="2">
    <source>
        <dbReference type="EMBL" id="MFD1105589.1"/>
    </source>
</evidence>
<feature type="domain" description="Glycosyltransferase 2-like" evidence="1">
    <location>
        <begin position="14"/>
        <end position="141"/>
    </location>
</feature>
<dbReference type="InterPro" id="IPR001173">
    <property type="entry name" value="Glyco_trans_2-like"/>
</dbReference>
<dbReference type="EC" id="2.4.-.-" evidence="2"/>
<dbReference type="CDD" id="cd00761">
    <property type="entry name" value="Glyco_tranf_GTA_type"/>
    <property type="match status" value="1"/>
</dbReference>
<organism evidence="2 3">
    <name type="scientific">Sphingobium olei</name>
    <dbReference type="NCBI Taxonomy" id="420955"/>
    <lineage>
        <taxon>Bacteria</taxon>
        <taxon>Pseudomonadati</taxon>
        <taxon>Pseudomonadota</taxon>
        <taxon>Alphaproteobacteria</taxon>
        <taxon>Sphingomonadales</taxon>
        <taxon>Sphingomonadaceae</taxon>
        <taxon>Sphingobium</taxon>
    </lineage>
</organism>
<accession>A0ABW3P244</accession>
<dbReference type="GO" id="GO:0016757">
    <property type="term" value="F:glycosyltransferase activity"/>
    <property type="evidence" value="ECO:0007669"/>
    <property type="project" value="UniProtKB-KW"/>
</dbReference>
<name>A0ABW3P244_9SPHN</name>
<dbReference type="EMBL" id="JBHTLS010000126">
    <property type="protein sequence ID" value="MFD1105589.1"/>
    <property type="molecule type" value="Genomic_DNA"/>
</dbReference>
<reference evidence="3" key="1">
    <citation type="journal article" date="2019" name="Int. J. Syst. Evol. Microbiol.">
        <title>The Global Catalogue of Microorganisms (GCM) 10K type strain sequencing project: providing services to taxonomists for standard genome sequencing and annotation.</title>
        <authorList>
            <consortium name="The Broad Institute Genomics Platform"/>
            <consortium name="The Broad Institute Genome Sequencing Center for Infectious Disease"/>
            <person name="Wu L."/>
            <person name="Ma J."/>
        </authorList>
    </citation>
    <scope>NUCLEOTIDE SEQUENCE [LARGE SCALE GENOMIC DNA]</scope>
    <source>
        <strain evidence="3">CCUG 54329</strain>
    </source>
</reference>
<gene>
    <name evidence="2" type="ORF">ACFQ24_12005</name>
</gene>
<keyword evidence="3" id="KW-1185">Reference proteome</keyword>
<evidence type="ECO:0000313" key="3">
    <source>
        <dbReference type="Proteomes" id="UP001597203"/>
    </source>
</evidence>
<comment type="caution">
    <text evidence="2">The sequence shown here is derived from an EMBL/GenBank/DDBJ whole genome shotgun (WGS) entry which is preliminary data.</text>
</comment>
<sequence>MTAEPPLALASVAVAIFAHQEERRIGRCLASLPLDRPDTVFHVLVNGTTDATAERARAAAGGRANVIVHDIAQGGKSRTWNHAVHHLLTGGESAVIFMDGDAEIVAGSIDALAADLAAHPAANAAAGLPMNGRMAATYQAGLRAEGGLFGDLYALSGRFVAAIRDRGLRLPEDLIGDDGLVASLAHTGLQADSHWVHDRVLACDGAGFLCEQVSLLRPASWVMQYRRLISYSVRFFQNRILSDIMTREGPDGLPARLSSLYGEWLPRWRPRPGLTGWFDRKALARMRKAAG</sequence>